<dbReference type="SMART" id="SM00421">
    <property type="entry name" value="HTH_LUXR"/>
    <property type="match status" value="1"/>
</dbReference>
<evidence type="ECO:0000256" key="1">
    <source>
        <dbReference type="ARBA" id="ARBA00023015"/>
    </source>
</evidence>
<dbReference type="Proteomes" id="UP000269301">
    <property type="component" value="Unassembled WGS sequence"/>
</dbReference>
<evidence type="ECO:0000313" key="5">
    <source>
        <dbReference type="EMBL" id="RKQ33262.1"/>
    </source>
</evidence>
<evidence type="ECO:0000313" key="6">
    <source>
        <dbReference type="Proteomes" id="UP000269301"/>
    </source>
</evidence>
<dbReference type="PANTHER" id="PTHR44688:SF16">
    <property type="entry name" value="DNA-BINDING TRANSCRIPTIONAL ACTIVATOR DEVR_DOSR"/>
    <property type="match status" value="1"/>
</dbReference>
<dbReference type="InterPro" id="IPR036388">
    <property type="entry name" value="WH-like_DNA-bd_sf"/>
</dbReference>
<dbReference type="InterPro" id="IPR029016">
    <property type="entry name" value="GAF-like_dom_sf"/>
</dbReference>
<evidence type="ECO:0000256" key="2">
    <source>
        <dbReference type="ARBA" id="ARBA00023125"/>
    </source>
</evidence>
<dbReference type="SUPFAM" id="SSF55781">
    <property type="entry name" value="GAF domain-like"/>
    <property type="match status" value="2"/>
</dbReference>
<evidence type="ECO:0000256" key="3">
    <source>
        <dbReference type="ARBA" id="ARBA00023163"/>
    </source>
</evidence>
<dbReference type="GO" id="GO:0045892">
    <property type="term" value="P:negative regulation of DNA-templated transcription"/>
    <property type="evidence" value="ECO:0007669"/>
    <property type="project" value="UniProtKB-ARBA"/>
</dbReference>
<name>A0A495A2G8_9BACI</name>
<dbReference type="SUPFAM" id="SSF46894">
    <property type="entry name" value="C-terminal effector domain of the bipartite response regulators"/>
    <property type="match status" value="1"/>
</dbReference>
<accession>A0A495A2G8</accession>
<dbReference type="OrthoDB" id="9808843at2"/>
<keyword evidence="6" id="KW-1185">Reference proteome</keyword>
<dbReference type="CDD" id="cd06170">
    <property type="entry name" value="LuxR_C_like"/>
    <property type="match status" value="1"/>
</dbReference>
<evidence type="ECO:0000259" key="4">
    <source>
        <dbReference type="PROSITE" id="PS50043"/>
    </source>
</evidence>
<dbReference type="InterPro" id="IPR000792">
    <property type="entry name" value="Tscrpt_reg_LuxR_C"/>
</dbReference>
<keyword evidence="2" id="KW-0238">DNA-binding</keyword>
<dbReference type="PANTHER" id="PTHR44688">
    <property type="entry name" value="DNA-BINDING TRANSCRIPTIONAL ACTIVATOR DEVR_DOSR"/>
    <property type="match status" value="1"/>
</dbReference>
<dbReference type="Pfam" id="PF00196">
    <property type="entry name" value="GerE"/>
    <property type="match status" value="1"/>
</dbReference>
<keyword evidence="1" id="KW-0805">Transcription regulation</keyword>
<comment type="caution">
    <text evidence="5">The sequence shown here is derived from an EMBL/GenBank/DDBJ whole genome shotgun (WGS) entry which is preliminary data.</text>
</comment>
<dbReference type="AlphaFoldDB" id="A0A495A2G8"/>
<gene>
    <name evidence="5" type="ORF">D8M06_10845</name>
</gene>
<dbReference type="RefSeq" id="WP_121204424.1">
    <property type="nucleotide sequence ID" value="NZ_RBZP01000007.1"/>
</dbReference>
<dbReference type="Gene3D" id="3.30.450.40">
    <property type="match status" value="2"/>
</dbReference>
<dbReference type="InterPro" id="IPR016032">
    <property type="entry name" value="Sig_transdc_resp-reg_C-effctor"/>
</dbReference>
<keyword evidence="3" id="KW-0804">Transcription</keyword>
<dbReference type="EMBL" id="RBZP01000007">
    <property type="protein sequence ID" value="RKQ33262.1"/>
    <property type="molecule type" value="Genomic_DNA"/>
</dbReference>
<protein>
    <recommendedName>
        <fullName evidence="4">HTH luxR-type domain-containing protein</fullName>
    </recommendedName>
</protein>
<proteinExistence type="predicted"/>
<dbReference type="PROSITE" id="PS50043">
    <property type="entry name" value="HTH_LUXR_2"/>
    <property type="match status" value="1"/>
</dbReference>
<dbReference type="PRINTS" id="PR00038">
    <property type="entry name" value="HTHLUXR"/>
</dbReference>
<feature type="domain" description="HTH luxR-type" evidence="4">
    <location>
        <begin position="638"/>
        <end position="703"/>
    </location>
</feature>
<reference evidence="5 6" key="1">
    <citation type="journal article" date="2016" name="Int. J. Syst. Evol. Microbiol.">
        <title>Oceanobacillus halophilus sp. nov., a novel moderately halophilic bacterium from a hypersaline lake.</title>
        <authorList>
            <person name="Amoozegar M.A."/>
            <person name="Bagheri M."/>
            <person name="Makhdoumi A."/>
            <person name="Nikou M.M."/>
            <person name="Fazeli S.A.S."/>
            <person name="Schumann P."/>
            <person name="Sproer C."/>
            <person name="Sanchez-Porro C."/>
            <person name="Ventosa A."/>
        </authorList>
    </citation>
    <scope>NUCLEOTIDE SEQUENCE [LARGE SCALE GENOMIC DNA]</scope>
    <source>
        <strain evidence="5 6">DSM 23996</strain>
    </source>
</reference>
<organism evidence="5 6">
    <name type="scientific">Oceanobacillus halophilus</name>
    <dbReference type="NCBI Taxonomy" id="930130"/>
    <lineage>
        <taxon>Bacteria</taxon>
        <taxon>Bacillati</taxon>
        <taxon>Bacillota</taxon>
        <taxon>Bacilli</taxon>
        <taxon>Bacillales</taxon>
        <taxon>Bacillaceae</taxon>
        <taxon>Oceanobacillus</taxon>
    </lineage>
</organism>
<dbReference type="Gene3D" id="1.10.10.10">
    <property type="entry name" value="Winged helix-like DNA-binding domain superfamily/Winged helix DNA-binding domain"/>
    <property type="match status" value="1"/>
</dbReference>
<dbReference type="GO" id="GO:0003677">
    <property type="term" value="F:DNA binding"/>
    <property type="evidence" value="ECO:0007669"/>
    <property type="project" value="UniProtKB-KW"/>
</dbReference>
<sequence>MIQRIELLQELQKSYAEKYNLSIIMTDDNGKIILDRVGNNPLFNWFYDNKREVLQEEFNRAKEKKVNTAPYLYDIWPGAYMIVAPFHGENGHIYLIWAGIVIVEGTEQLVNEQLQESVNINFIEMINNTPVITHEPNQPLMKRIKRLAHLATIYFKDHDKSDIYEIQKGLFRKVLEERSQLNTILEESLQNNLEFDFFGIAKKHSDDHYKVTEVFGHGVKSMRGMTFSHGEGLIGRPLITDKYEYWENVEKDPRSVSLSRYGLKPKSFFCYPLKRYQDSSTLLFGGSHSNSKMSTRCRELGKILGSILETGFLIEDLQKENQQQINRLTSMVEISKLMVSTHDFKRIVYILVDISLNLMEGPFTCVVLKEQHNDSVNLVSRGNPNGNLREYAKNVAERHFLNPVNTQQFEIITPKFEETPWGERTLECPLWNRGRIVGVLCVAINEQQAKLQEHVNFLQTLSVIGGVSLQIVEQEEEELDDKLVYSLFRAIKQFDQDVYSILEEAAKIAKEFAEMQGLPVPVINEITHSCLLSYYSSAFIQETLPETRLRTVIDEGNTLLNVNKGDSWESASISAQVFALAMAYVKDQSINKLEKVYDGRLIKDFKSFLYETQVLEEKVSIAETSVSIQEQVLDTVTSTIQELKLSPREQEVLDLVIQGYNNKEIAQQLYISGHTVKNHVTKIFQKLEVPDRAHAISKVYRLKHQSG</sequence>